<dbReference type="SUPFAM" id="SSF53383">
    <property type="entry name" value="PLP-dependent transferases"/>
    <property type="match status" value="1"/>
</dbReference>
<dbReference type="PROSITE" id="PS50949">
    <property type="entry name" value="HTH_GNTR"/>
    <property type="match status" value="1"/>
</dbReference>
<dbReference type="GO" id="GO:0003700">
    <property type="term" value="F:DNA-binding transcription factor activity"/>
    <property type="evidence" value="ECO:0007669"/>
    <property type="project" value="InterPro"/>
</dbReference>
<evidence type="ECO:0000256" key="4">
    <source>
        <dbReference type="ARBA" id="ARBA00023125"/>
    </source>
</evidence>
<keyword evidence="8" id="KW-1185">Reference proteome</keyword>
<dbReference type="GO" id="GO:0003677">
    <property type="term" value="F:DNA binding"/>
    <property type="evidence" value="ECO:0007669"/>
    <property type="project" value="UniProtKB-KW"/>
</dbReference>
<dbReference type="InterPro" id="IPR036388">
    <property type="entry name" value="WH-like_DNA-bd_sf"/>
</dbReference>
<dbReference type="Gene3D" id="3.40.640.10">
    <property type="entry name" value="Type I PLP-dependent aspartate aminotransferase-like (Major domain)"/>
    <property type="match status" value="1"/>
</dbReference>
<dbReference type="InterPro" id="IPR015424">
    <property type="entry name" value="PyrdxlP-dep_Trfase"/>
</dbReference>
<comment type="similarity">
    <text evidence="1">In the C-terminal section; belongs to the class-I pyridoxal-phosphate-dependent aminotransferase family.</text>
</comment>
<dbReference type="CDD" id="cd07377">
    <property type="entry name" value="WHTH_GntR"/>
    <property type="match status" value="1"/>
</dbReference>
<proteinExistence type="inferred from homology"/>
<reference evidence="7 8" key="1">
    <citation type="submission" date="2014-08" db="EMBL/GenBank/DDBJ databases">
        <title>Chaperone-usher fimbriae in a diverse selection of Gallibacterium genomes.</title>
        <authorList>
            <person name="Kudirkiene E."/>
            <person name="Bager R.J."/>
            <person name="Johnson T.J."/>
            <person name="Bojesen A.M."/>
        </authorList>
    </citation>
    <scope>NUCLEOTIDE SEQUENCE [LARGE SCALE GENOMIC DNA]</scope>
    <source>
        <strain evidence="7 8">CCM5976</strain>
    </source>
</reference>
<keyword evidence="5" id="KW-0804">Transcription</keyword>
<name>A0A0A2XHE1_9PAST</name>
<dbReference type="CDD" id="cd00609">
    <property type="entry name" value="AAT_like"/>
    <property type="match status" value="1"/>
</dbReference>
<dbReference type="InterPro" id="IPR015421">
    <property type="entry name" value="PyrdxlP-dep_Trfase_major"/>
</dbReference>
<dbReference type="InterPro" id="IPR004839">
    <property type="entry name" value="Aminotransferase_I/II_large"/>
</dbReference>
<dbReference type="Pfam" id="PF00155">
    <property type="entry name" value="Aminotran_1_2"/>
    <property type="match status" value="1"/>
</dbReference>
<dbReference type="EMBL" id="JPXY01000031">
    <property type="protein sequence ID" value="KGQ31761.1"/>
    <property type="molecule type" value="Genomic_DNA"/>
</dbReference>
<accession>A0A0A2XHE1</accession>
<evidence type="ECO:0000256" key="5">
    <source>
        <dbReference type="ARBA" id="ARBA00023163"/>
    </source>
</evidence>
<evidence type="ECO:0000256" key="2">
    <source>
        <dbReference type="ARBA" id="ARBA00022898"/>
    </source>
</evidence>
<dbReference type="SUPFAM" id="SSF46785">
    <property type="entry name" value="Winged helix' DNA-binding domain"/>
    <property type="match status" value="1"/>
</dbReference>
<dbReference type="InterPro" id="IPR051446">
    <property type="entry name" value="HTH_trans_reg/aminotransferase"/>
</dbReference>
<evidence type="ECO:0000256" key="1">
    <source>
        <dbReference type="ARBA" id="ARBA00005384"/>
    </source>
</evidence>
<evidence type="ECO:0000259" key="6">
    <source>
        <dbReference type="PROSITE" id="PS50949"/>
    </source>
</evidence>
<keyword evidence="2" id="KW-0663">Pyridoxal phosphate</keyword>
<dbReference type="PANTHER" id="PTHR46577">
    <property type="entry name" value="HTH-TYPE TRANSCRIPTIONAL REGULATORY PROTEIN GABR"/>
    <property type="match status" value="1"/>
</dbReference>
<dbReference type="Pfam" id="PF00392">
    <property type="entry name" value="GntR"/>
    <property type="match status" value="1"/>
</dbReference>
<sequence>MNEIHLKLNKNSDTPLYLQLYQQLKKDISAGILALGEKLPSKRHLAKSLLVSLSTIEAAYAQLQAEGYIEAQPRARFKVCFDHQQLFHNDLPLKTDQASKTDKMYRFDFNPNAIDTQTFPLNLWKKQLRRLSNHQLQQLLCLGEKQGDRYLREQLKHYLYSARGVRCQIEQIIIIAGAETAMTQLCWLFDHLQEKQPFKYAMEQYGYTAVEKLLTIIHKEIIKLPIINDSQKINLELLEKHNINILYATPSHQYPYANVLSINERHQLLEWAKKQKNRYIIEDDYDSEFRYQGRPIPALQSLDHAEKVIYLGSFSKLLMPSLRLSFMVLPPHLLKHYQQVCGQFNCTVPRINQHLVANLMQSGDFERHIQRMRTHYRKRMELLCQLLQPYRRNIHYYGTQSGFYLLIELFNDHRTLDELTTLAEQAQIKLYPIFNQQQKRLFSLGFGNLSSTELTQAIPLLMQTWHYSPDNIST</sequence>
<comment type="caution">
    <text evidence="7">The sequence shown here is derived from an EMBL/GenBank/DDBJ whole genome shotgun (WGS) entry which is preliminary data.</text>
</comment>
<dbReference type="SMART" id="SM00345">
    <property type="entry name" value="HTH_GNTR"/>
    <property type="match status" value="1"/>
</dbReference>
<dbReference type="AlphaFoldDB" id="A0A0A2XHE1"/>
<dbReference type="Proteomes" id="UP000030418">
    <property type="component" value="Unassembled WGS sequence"/>
</dbReference>
<dbReference type="InterPro" id="IPR000524">
    <property type="entry name" value="Tscrpt_reg_HTH_GntR"/>
</dbReference>
<dbReference type="Gene3D" id="1.10.10.10">
    <property type="entry name" value="Winged helix-like DNA-binding domain superfamily/Winged helix DNA-binding domain"/>
    <property type="match status" value="1"/>
</dbReference>
<evidence type="ECO:0000313" key="7">
    <source>
        <dbReference type="EMBL" id="KGQ31761.1"/>
    </source>
</evidence>
<evidence type="ECO:0000256" key="3">
    <source>
        <dbReference type="ARBA" id="ARBA00023015"/>
    </source>
</evidence>
<keyword evidence="4" id="KW-0238">DNA-binding</keyword>
<organism evidence="7 8">
    <name type="scientific">Gallibacterium genomosp. 2</name>
    <dbReference type="NCBI Taxonomy" id="155517"/>
    <lineage>
        <taxon>Bacteria</taxon>
        <taxon>Pseudomonadati</taxon>
        <taxon>Pseudomonadota</taxon>
        <taxon>Gammaproteobacteria</taxon>
        <taxon>Pasteurellales</taxon>
        <taxon>Pasteurellaceae</taxon>
        <taxon>Gallibacterium</taxon>
    </lineage>
</organism>
<dbReference type="PANTHER" id="PTHR46577:SF1">
    <property type="entry name" value="HTH-TYPE TRANSCRIPTIONAL REGULATORY PROTEIN GABR"/>
    <property type="match status" value="1"/>
</dbReference>
<gene>
    <name evidence="7" type="ORF">P375_07190</name>
</gene>
<keyword evidence="3" id="KW-0805">Transcription regulation</keyword>
<evidence type="ECO:0000313" key="8">
    <source>
        <dbReference type="Proteomes" id="UP000030418"/>
    </source>
</evidence>
<feature type="domain" description="HTH gntR-type" evidence="6">
    <location>
        <begin position="14"/>
        <end position="82"/>
    </location>
</feature>
<dbReference type="InterPro" id="IPR036390">
    <property type="entry name" value="WH_DNA-bd_sf"/>
</dbReference>
<dbReference type="RefSeq" id="WP_039135747.1">
    <property type="nucleotide sequence ID" value="NZ_JPXY01000031.1"/>
</dbReference>
<dbReference type="GO" id="GO:0030170">
    <property type="term" value="F:pyridoxal phosphate binding"/>
    <property type="evidence" value="ECO:0007669"/>
    <property type="project" value="InterPro"/>
</dbReference>
<protein>
    <submittedName>
        <fullName evidence="7">GntR family transcriptional regulator</fullName>
    </submittedName>
</protein>